<organism evidence="1 2">
    <name type="scientific">Ephemerocybe angulata</name>
    <dbReference type="NCBI Taxonomy" id="980116"/>
    <lineage>
        <taxon>Eukaryota</taxon>
        <taxon>Fungi</taxon>
        <taxon>Dikarya</taxon>
        <taxon>Basidiomycota</taxon>
        <taxon>Agaricomycotina</taxon>
        <taxon>Agaricomycetes</taxon>
        <taxon>Agaricomycetidae</taxon>
        <taxon>Agaricales</taxon>
        <taxon>Agaricineae</taxon>
        <taxon>Psathyrellaceae</taxon>
        <taxon>Ephemerocybe</taxon>
    </lineage>
</organism>
<proteinExistence type="predicted"/>
<sequence>MPKNWAKMLSTPPKSYGKTSEMCFLNAFANLSLFPKNLSIPTSDPNHGVTGPVLPNLRILSIPRSIDCEAVVSGRYHIATYGAFAILPLARLENNEVEVEYYGSNSRCFWHWIEIIGPENALELSTSESKPHRGVDPYVFTFVTNPVVPIGLTFTHNLPKVVALDPLPHWDCEPRVPKAAST</sequence>
<protein>
    <submittedName>
        <fullName evidence="1">Uncharacterized protein</fullName>
    </submittedName>
</protein>
<evidence type="ECO:0000313" key="1">
    <source>
        <dbReference type="EMBL" id="KAF6742740.1"/>
    </source>
</evidence>
<dbReference type="Proteomes" id="UP000521943">
    <property type="component" value="Unassembled WGS sequence"/>
</dbReference>
<reference evidence="1 2" key="1">
    <citation type="submission" date="2020-07" db="EMBL/GenBank/DDBJ databases">
        <title>Comparative genomics of pyrophilous fungi reveals a link between fire events and developmental genes.</title>
        <authorList>
            <consortium name="DOE Joint Genome Institute"/>
            <person name="Steindorff A.S."/>
            <person name="Carver A."/>
            <person name="Calhoun S."/>
            <person name="Stillman K."/>
            <person name="Liu H."/>
            <person name="Lipzen A."/>
            <person name="Pangilinan J."/>
            <person name="Labutti K."/>
            <person name="Bruns T.D."/>
            <person name="Grigoriev I.V."/>
        </authorList>
    </citation>
    <scope>NUCLEOTIDE SEQUENCE [LARGE SCALE GENOMIC DNA]</scope>
    <source>
        <strain evidence="1 2">CBS 144469</strain>
    </source>
</reference>
<comment type="caution">
    <text evidence="1">The sequence shown here is derived from an EMBL/GenBank/DDBJ whole genome shotgun (WGS) entry which is preliminary data.</text>
</comment>
<dbReference type="AlphaFoldDB" id="A0A8H6H8X8"/>
<name>A0A8H6H8X8_9AGAR</name>
<dbReference type="EMBL" id="JACGCI010000173">
    <property type="protein sequence ID" value="KAF6742740.1"/>
    <property type="molecule type" value="Genomic_DNA"/>
</dbReference>
<gene>
    <name evidence="1" type="ORF">DFP72DRAFT_1053834</name>
</gene>
<evidence type="ECO:0000313" key="2">
    <source>
        <dbReference type="Proteomes" id="UP000521943"/>
    </source>
</evidence>
<accession>A0A8H6H8X8</accession>
<keyword evidence="2" id="KW-1185">Reference proteome</keyword>